<reference evidence="1" key="2">
    <citation type="submission" date="2022-06" db="UniProtKB">
        <authorList>
            <consortium name="EnsemblMetazoa"/>
        </authorList>
    </citation>
    <scope>IDENTIFICATION</scope>
    <source>
        <strain evidence="1">PS312</strain>
    </source>
</reference>
<evidence type="ECO:0000313" key="1">
    <source>
        <dbReference type="EnsemblMetazoa" id="PPA44757.1"/>
    </source>
</evidence>
<dbReference type="AlphaFoldDB" id="A0A2A6CHI0"/>
<evidence type="ECO:0000313" key="2">
    <source>
        <dbReference type="Proteomes" id="UP000005239"/>
    </source>
</evidence>
<name>A0A2A6CHI0_PRIPA</name>
<gene>
    <name evidence="1" type="primary">WBGene00283126</name>
</gene>
<sequence length="163" mass="18309">MAVRVSALHSGYSRMSEERFGWCSEDWGETRPFIGAEEGVSAHTPRALVMREERRESVERRESRQTAKVGQSLAIISGNNRIVDTAVHFSILTVNAIIVKEENGVICLHEQITMSIEDKVGRSEVDGLVGGLEWDIFTIMGWPWARAELVAITPERSLKDIKK</sequence>
<proteinExistence type="predicted"/>
<protein>
    <submittedName>
        <fullName evidence="1">Uncharacterized protein</fullName>
    </submittedName>
</protein>
<keyword evidence="2" id="KW-1185">Reference proteome</keyword>
<dbReference type="EnsemblMetazoa" id="PPA44757.1">
    <property type="protein sequence ID" value="PPA44757.1"/>
    <property type="gene ID" value="WBGene00283126"/>
</dbReference>
<reference evidence="2" key="1">
    <citation type="journal article" date="2008" name="Nat. Genet.">
        <title>The Pristionchus pacificus genome provides a unique perspective on nematode lifestyle and parasitism.</title>
        <authorList>
            <person name="Dieterich C."/>
            <person name="Clifton S.W."/>
            <person name="Schuster L.N."/>
            <person name="Chinwalla A."/>
            <person name="Delehaunty K."/>
            <person name="Dinkelacker I."/>
            <person name="Fulton L."/>
            <person name="Fulton R."/>
            <person name="Godfrey J."/>
            <person name="Minx P."/>
            <person name="Mitreva M."/>
            <person name="Roeseler W."/>
            <person name="Tian H."/>
            <person name="Witte H."/>
            <person name="Yang S.P."/>
            <person name="Wilson R.K."/>
            <person name="Sommer R.J."/>
        </authorList>
    </citation>
    <scope>NUCLEOTIDE SEQUENCE [LARGE SCALE GENOMIC DNA]</scope>
    <source>
        <strain evidence="2">PS312</strain>
    </source>
</reference>
<organism evidence="1 2">
    <name type="scientific">Pristionchus pacificus</name>
    <name type="common">Parasitic nematode worm</name>
    <dbReference type="NCBI Taxonomy" id="54126"/>
    <lineage>
        <taxon>Eukaryota</taxon>
        <taxon>Metazoa</taxon>
        <taxon>Ecdysozoa</taxon>
        <taxon>Nematoda</taxon>
        <taxon>Chromadorea</taxon>
        <taxon>Rhabditida</taxon>
        <taxon>Rhabditina</taxon>
        <taxon>Diplogasteromorpha</taxon>
        <taxon>Diplogasteroidea</taxon>
        <taxon>Neodiplogasteridae</taxon>
        <taxon>Pristionchus</taxon>
    </lineage>
</organism>
<accession>A0A2A6CHI0</accession>
<accession>A0A8R1Z7E7</accession>
<dbReference type="Proteomes" id="UP000005239">
    <property type="component" value="Unassembled WGS sequence"/>
</dbReference>